<dbReference type="EMBL" id="BARW01031848">
    <property type="protein sequence ID" value="GAJ06866.1"/>
    <property type="molecule type" value="Genomic_DNA"/>
</dbReference>
<gene>
    <name evidence="1" type="ORF">S12H4_50553</name>
</gene>
<proteinExistence type="predicted"/>
<evidence type="ECO:0000313" key="1">
    <source>
        <dbReference type="EMBL" id="GAJ06866.1"/>
    </source>
</evidence>
<organism evidence="1">
    <name type="scientific">marine sediment metagenome</name>
    <dbReference type="NCBI Taxonomy" id="412755"/>
    <lineage>
        <taxon>unclassified sequences</taxon>
        <taxon>metagenomes</taxon>
        <taxon>ecological metagenomes</taxon>
    </lineage>
</organism>
<feature type="non-terminal residue" evidence="1">
    <location>
        <position position="73"/>
    </location>
</feature>
<comment type="caution">
    <text evidence="1">The sequence shown here is derived from an EMBL/GenBank/DDBJ whole genome shotgun (WGS) entry which is preliminary data.</text>
</comment>
<sequence>MNYRNSVILAHEDIATPTTKTLDITLKDIISRLGIQIKATNAGNAPTAHPANILSSIEVVDGSDVLFSLSGKE</sequence>
<name>X1V3V7_9ZZZZ</name>
<accession>X1V3V7</accession>
<dbReference type="AlphaFoldDB" id="X1V3V7"/>
<reference evidence="1" key="1">
    <citation type="journal article" date="2014" name="Front. Microbiol.">
        <title>High frequency of phylogenetically diverse reductive dehalogenase-homologous genes in deep subseafloor sedimentary metagenomes.</title>
        <authorList>
            <person name="Kawai M."/>
            <person name="Futagami T."/>
            <person name="Toyoda A."/>
            <person name="Takaki Y."/>
            <person name="Nishi S."/>
            <person name="Hori S."/>
            <person name="Arai W."/>
            <person name="Tsubouchi T."/>
            <person name="Morono Y."/>
            <person name="Uchiyama I."/>
            <person name="Ito T."/>
            <person name="Fujiyama A."/>
            <person name="Inagaki F."/>
            <person name="Takami H."/>
        </authorList>
    </citation>
    <scope>NUCLEOTIDE SEQUENCE</scope>
    <source>
        <strain evidence="1">Expedition CK06-06</strain>
    </source>
</reference>
<protein>
    <submittedName>
        <fullName evidence="1">Uncharacterized protein</fullName>
    </submittedName>
</protein>